<keyword evidence="6" id="KW-1185">Reference proteome</keyword>
<evidence type="ECO:0000256" key="2">
    <source>
        <dbReference type="PROSITE-ProRule" id="PRU10139"/>
    </source>
</evidence>
<feature type="compositionally biased region" description="Low complexity" evidence="3">
    <location>
        <begin position="333"/>
        <end position="342"/>
    </location>
</feature>
<dbReference type="PROSITE" id="PS50263">
    <property type="entry name" value="CN_HYDROLASE"/>
    <property type="match status" value="1"/>
</dbReference>
<feature type="active site" description="Proton acceptor" evidence="2">
    <location>
        <position position="49"/>
    </location>
</feature>
<dbReference type="EMBL" id="CP108090">
    <property type="protein sequence ID" value="WUQ16454.1"/>
    <property type="molecule type" value="Genomic_DNA"/>
</dbReference>
<name>A0ABZ1TKU8_STRVG</name>
<evidence type="ECO:0000313" key="5">
    <source>
        <dbReference type="EMBL" id="WUQ16454.1"/>
    </source>
</evidence>
<dbReference type="InterPro" id="IPR003010">
    <property type="entry name" value="C-N_Hydrolase"/>
</dbReference>
<dbReference type="InterPro" id="IPR044149">
    <property type="entry name" value="Nitrilases_CHs"/>
</dbReference>
<proteinExistence type="inferred from homology"/>
<dbReference type="InterPro" id="IPR000132">
    <property type="entry name" value="Nitrilase/CN_hydratase_CS"/>
</dbReference>
<evidence type="ECO:0000313" key="6">
    <source>
        <dbReference type="Proteomes" id="UP001432039"/>
    </source>
</evidence>
<dbReference type="PROSITE" id="PS00920">
    <property type="entry name" value="NITRIL_CHT_1"/>
    <property type="match status" value="1"/>
</dbReference>
<dbReference type="Pfam" id="PF00795">
    <property type="entry name" value="CN_hydrolase"/>
    <property type="match status" value="1"/>
</dbReference>
<evidence type="ECO:0000256" key="3">
    <source>
        <dbReference type="SAM" id="MobiDB-lite"/>
    </source>
</evidence>
<sequence length="342" mass="36718">MDRDHLPRFTAAAVQAAPVYLDPTATVDKAVALIAEAAANGAELVVFPEVFVPGYPYWNWTMNPVQGSPWFERLQRASVDIPGPHVDRLRAAARRHGVVLVIGVNERAAHSLGVLYNTLLTIGPDGELLGVHRKLVPTWAEKLTWTGGDGSSLKVHDTPIGPLGALACGENTNTLARFALLAQGELVHASCYIALPVAPADYDMADAIAVRTAAHSFEGKVFSVVACSTVSPEIVDAIAGDDEELRGRFTRPRGALSGIFGPDGRPVTEPLVDEEGIVYGEIDLARCIQPKQMHDIVGHYNRFDVFRLEVDNRPRPPVTFTVPPTVPPPAAPATPAAPEEDV</sequence>
<dbReference type="CDD" id="cd07564">
    <property type="entry name" value="nitrilases_CHs"/>
    <property type="match status" value="1"/>
</dbReference>
<protein>
    <submittedName>
        <fullName evidence="5">Carbon-nitrogen hydrolase family protein</fullName>
    </submittedName>
</protein>
<evidence type="ECO:0000256" key="1">
    <source>
        <dbReference type="ARBA" id="ARBA00008129"/>
    </source>
</evidence>
<feature type="domain" description="CN hydrolase" evidence="4">
    <location>
        <begin position="9"/>
        <end position="284"/>
    </location>
</feature>
<gene>
    <name evidence="5" type="ORF">OG517_36325</name>
</gene>
<dbReference type="PANTHER" id="PTHR46044:SF2">
    <property type="entry name" value="CN HYDROLASE DOMAIN-CONTAINING PROTEIN"/>
    <property type="match status" value="1"/>
</dbReference>
<comment type="similarity">
    <text evidence="1">Belongs to the carbon-nitrogen hydrolase superfamily. Nitrilase family.</text>
</comment>
<reference evidence="5" key="1">
    <citation type="submission" date="2022-10" db="EMBL/GenBank/DDBJ databases">
        <title>The complete genomes of actinobacterial strains from the NBC collection.</title>
        <authorList>
            <person name="Joergensen T.S."/>
            <person name="Alvarez Arevalo M."/>
            <person name="Sterndorff E.B."/>
            <person name="Faurdal D."/>
            <person name="Vuksanovic O."/>
            <person name="Mourched A.-S."/>
            <person name="Charusanti P."/>
            <person name="Shaw S."/>
            <person name="Blin K."/>
            <person name="Weber T."/>
        </authorList>
    </citation>
    <scope>NUCLEOTIDE SEQUENCE</scope>
    <source>
        <strain evidence="5">NBC_00248</strain>
    </source>
</reference>
<dbReference type="GO" id="GO:0016787">
    <property type="term" value="F:hydrolase activity"/>
    <property type="evidence" value="ECO:0007669"/>
    <property type="project" value="UniProtKB-KW"/>
</dbReference>
<feature type="region of interest" description="Disordered" evidence="3">
    <location>
        <begin position="318"/>
        <end position="342"/>
    </location>
</feature>
<dbReference type="PANTHER" id="PTHR46044">
    <property type="entry name" value="NITRILASE"/>
    <property type="match status" value="1"/>
</dbReference>
<keyword evidence="5" id="KW-0378">Hydrolase</keyword>
<organism evidence="5 6">
    <name type="scientific">Streptomyces virginiae</name>
    <name type="common">Streptomyces cinnamonensis</name>
    <dbReference type="NCBI Taxonomy" id="1961"/>
    <lineage>
        <taxon>Bacteria</taxon>
        <taxon>Bacillati</taxon>
        <taxon>Actinomycetota</taxon>
        <taxon>Actinomycetes</taxon>
        <taxon>Kitasatosporales</taxon>
        <taxon>Streptomycetaceae</taxon>
        <taxon>Streptomyces</taxon>
    </lineage>
</organism>
<dbReference type="InterPro" id="IPR036526">
    <property type="entry name" value="C-N_Hydrolase_sf"/>
</dbReference>
<dbReference type="Gene3D" id="3.60.110.10">
    <property type="entry name" value="Carbon-nitrogen hydrolase"/>
    <property type="match status" value="1"/>
</dbReference>
<accession>A0ABZ1TKU8</accession>
<dbReference type="Proteomes" id="UP001432039">
    <property type="component" value="Chromosome"/>
</dbReference>
<evidence type="ECO:0000259" key="4">
    <source>
        <dbReference type="PROSITE" id="PS50263"/>
    </source>
</evidence>
<dbReference type="RefSeq" id="WP_328964739.1">
    <property type="nucleotide sequence ID" value="NZ_CP108090.1"/>
</dbReference>
<dbReference type="SUPFAM" id="SSF56317">
    <property type="entry name" value="Carbon-nitrogen hydrolase"/>
    <property type="match status" value="1"/>
</dbReference>